<feature type="compositionally biased region" description="Polar residues" evidence="1">
    <location>
        <begin position="104"/>
        <end position="114"/>
    </location>
</feature>
<proteinExistence type="predicted"/>
<dbReference type="Gramene" id="AET5Gv20448600.2">
    <property type="protein sequence ID" value="AET5Gv20448600.2"/>
    <property type="gene ID" value="AET5Gv20448600"/>
</dbReference>
<reference evidence="3" key="1">
    <citation type="journal article" date="2014" name="Science">
        <title>Ancient hybridizations among the ancestral genomes of bread wheat.</title>
        <authorList>
            <consortium name="International Wheat Genome Sequencing Consortium,"/>
            <person name="Marcussen T."/>
            <person name="Sandve S.R."/>
            <person name="Heier L."/>
            <person name="Spannagl M."/>
            <person name="Pfeifer M."/>
            <person name="Jakobsen K.S."/>
            <person name="Wulff B.B."/>
            <person name="Steuernagel B."/>
            <person name="Mayer K.F."/>
            <person name="Olsen O.A."/>
        </authorList>
    </citation>
    <scope>NUCLEOTIDE SEQUENCE [LARGE SCALE GENOMIC DNA]</scope>
    <source>
        <strain evidence="3">cv. AL8/78</strain>
    </source>
</reference>
<dbReference type="STRING" id="200361.A0A453KL03"/>
<dbReference type="EnsemblPlants" id="AET5Gv20448600.2">
    <property type="protein sequence ID" value="AET5Gv20448600.2"/>
    <property type="gene ID" value="AET5Gv20448600"/>
</dbReference>
<reference evidence="2" key="4">
    <citation type="submission" date="2019-03" db="UniProtKB">
        <authorList>
            <consortium name="EnsemblPlants"/>
        </authorList>
    </citation>
    <scope>IDENTIFICATION</scope>
</reference>
<sequence>RDRQQLLELERRHLAGLRVVEPQCAAYFDCSIGDVAPFNSHSQSQSQSAAGSKEVGRTMDPLSTADQLDDIVSTSQSQAPPIQANNNYDDQESNQIELLPESPFASSAPTGNAI</sequence>
<dbReference type="Proteomes" id="UP000015105">
    <property type="component" value="Chromosome 5D"/>
</dbReference>
<feature type="compositionally biased region" description="Polar residues" evidence="1">
    <location>
        <begin position="72"/>
        <end position="96"/>
    </location>
</feature>
<feature type="region of interest" description="Disordered" evidence="1">
    <location>
        <begin position="38"/>
        <end position="114"/>
    </location>
</feature>
<organism evidence="2 3">
    <name type="scientific">Aegilops tauschii subsp. strangulata</name>
    <name type="common">Goatgrass</name>
    <dbReference type="NCBI Taxonomy" id="200361"/>
    <lineage>
        <taxon>Eukaryota</taxon>
        <taxon>Viridiplantae</taxon>
        <taxon>Streptophyta</taxon>
        <taxon>Embryophyta</taxon>
        <taxon>Tracheophyta</taxon>
        <taxon>Spermatophyta</taxon>
        <taxon>Magnoliopsida</taxon>
        <taxon>Liliopsida</taxon>
        <taxon>Poales</taxon>
        <taxon>Poaceae</taxon>
        <taxon>BOP clade</taxon>
        <taxon>Pooideae</taxon>
        <taxon>Triticodae</taxon>
        <taxon>Triticeae</taxon>
        <taxon>Triticinae</taxon>
        <taxon>Aegilops</taxon>
    </lineage>
</organism>
<keyword evidence="3" id="KW-1185">Reference proteome</keyword>
<accession>A0A453KL03</accession>
<dbReference type="AlphaFoldDB" id="A0A453KL03"/>
<evidence type="ECO:0000313" key="2">
    <source>
        <dbReference type="EnsemblPlants" id="AET5Gv20448600.2"/>
    </source>
</evidence>
<name>A0A453KL03_AEGTS</name>
<reference evidence="2" key="3">
    <citation type="journal article" date="2017" name="Nature">
        <title>Genome sequence of the progenitor of the wheat D genome Aegilops tauschii.</title>
        <authorList>
            <person name="Luo M.C."/>
            <person name="Gu Y.Q."/>
            <person name="Puiu D."/>
            <person name="Wang H."/>
            <person name="Twardziok S.O."/>
            <person name="Deal K.R."/>
            <person name="Huo N."/>
            <person name="Zhu T."/>
            <person name="Wang L."/>
            <person name="Wang Y."/>
            <person name="McGuire P.E."/>
            <person name="Liu S."/>
            <person name="Long H."/>
            <person name="Ramasamy R.K."/>
            <person name="Rodriguez J.C."/>
            <person name="Van S.L."/>
            <person name="Yuan L."/>
            <person name="Wang Z."/>
            <person name="Xia Z."/>
            <person name="Xiao L."/>
            <person name="Anderson O.D."/>
            <person name="Ouyang S."/>
            <person name="Liang Y."/>
            <person name="Zimin A.V."/>
            <person name="Pertea G."/>
            <person name="Qi P."/>
            <person name="Bennetzen J.L."/>
            <person name="Dai X."/>
            <person name="Dawson M.W."/>
            <person name="Muller H.G."/>
            <person name="Kugler K."/>
            <person name="Rivarola-Duarte L."/>
            <person name="Spannagl M."/>
            <person name="Mayer K.F.X."/>
            <person name="Lu F.H."/>
            <person name="Bevan M.W."/>
            <person name="Leroy P."/>
            <person name="Li P."/>
            <person name="You F.M."/>
            <person name="Sun Q."/>
            <person name="Liu Z."/>
            <person name="Lyons E."/>
            <person name="Wicker T."/>
            <person name="Salzberg S.L."/>
            <person name="Devos K.M."/>
            <person name="Dvorak J."/>
        </authorList>
    </citation>
    <scope>NUCLEOTIDE SEQUENCE [LARGE SCALE GENOMIC DNA]</scope>
    <source>
        <strain evidence="2">cv. AL8/78</strain>
    </source>
</reference>
<reference evidence="2" key="5">
    <citation type="journal article" date="2021" name="G3 (Bethesda)">
        <title>Aegilops tauschii genome assembly Aet v5.0 features greater sequence contiguity and improved annotation.</title>
        <authorList>
            <person name="Wang L."/>
            <person name="Zhu T."/>
            <person name="Rodriguez J.C."/>
            <person name="Deal K.R."/>
            <person name="Dubcovsky J."/>
            <person name="McGuire P.E."/>
            <person name="Lux T."/>
            <person name="Spannagl M."/>
            <person name="Mayer K.F.X."/>
            <person name="Baldrich P."/>
            <person name="Meyers B.C."/>
            <person name="Huo N."/>
            <person name="Gu Y.Q."/>
            <person name="Zhou H."/>
            <person name="Devos K.M."/>
            <person name="Bennetzen J.L."/>
            <person name="Unver T."/>
            <person name="Budak H."/>
            <person name="Gulick P.J."/>
            <person name="Galiba G."/>
            <person name="Kalapos B."/>
            <person name="Nelson D.R."/>
            <person name="Li P."/>
            <person name="You F.M."/>
            <person name="Luo M.C."/>
            <person name="Dvorak J."/>
        </authorList>
    </citation>
    <scope>NUCLEOTIDE SEQUENCE [LARGE SCALE GENOMIC DNA]</scope>
    <source>
        <strain evidence="2">cv. AL8/78</strain>
    </source>
</reference>
<protein>
    <submittedName>
        <fullName evidence="2">Uncharacterized protein</fullName>
    </submittedName>
</protein>
<evidence type="ECO:0000256" key="1">
    <source>
        <dbReference type="SAM" id="MobiDB-lite"/>
    </source>
</evidence>
<evidence type="ECO:0000313" key="3">
    <source>
        <dbReference type="Proteomes" id="UP000015105"/>
    </source>
</evidence>
<reference evidence="3" key="2">
    <citation type="journal article" date="2017" name="Nat. Plants">
        <title>The Aegilops tauschii genome reveals multiple impacts of transposons.</title>
        <authorList>
            <person name="Zhao G."/>
            <person name="Zou C."/>
            <person name="Li K."/>
            <person name="Wang K."/>
            <person name="Li T."/>
            <person name="Gao L."/>
            <person name="Zhang X."/>
            <person name="Wang H."/>
            <person name="Yang Z."/>
            <person name="Liu X."/>
            <person name="Jiang W."/>
            <person name="Mao L."/>
            <person name="Kong X."/>
            <person name="Jiao Y."/>
            <person name="Jia J."/>
        </authorList>
    </citation>
    <scope>NUCLEOTIDE SEQUENCE [LARGE SCALE GENOMIC DNA]</scope>
    <source>
        <strain evidence="3">cv. AL8/78</strain>
    </source>
</reference>